<dbReference type="Proteomes" id="UP000178517">
    <property type="component" value="Unassembled WGS sequence"/>
</dbReference>
<evidence type="ECO:0000313" key="1">
    <source>
        <dbReference type="EMBL" id="OGY64839.1"/>
    </source>
</evidence>
<accession>A0A1G1ZK67</accession>
<reference evidence="1 2" key="1">
    <citation type="journal article" date="2016" name="Nat. Commun.">
        <title>Thousands of microbial genomes shed light on interconnected biogeochemical processes in an aquifer system.</title>
        <authorList>
            <person name="Anantharaman K."/>
            <person name="Brown C.T."/>
            <person name="Hug L.A."/>
            <person name="Sharon I."/>
            <person name="Castelle C.J."/>
            <person name="Probst A.J."/>
            <person name="Thomas B.C."/>
            <person name="Singh A."/>
            <person name="Wilkins M.J."/>
            <person name="Karaoz U."/>
            <person name="Brodie E.L."/>
            <person name="Williams K.H."/>
            <person name="Hubbard S.S."/>
            <person name="Banfield J.F."/>
        </authorList>
    </citation>
    <scope>NUCLEOTIDE SEQUENCE [LARGE SCALE GENOMIC DNA]</scope>
</reference>
<dbReference type="EMBL" id="MHJI01000031">
    <property type="protein sequence ID" value="OGY64839.1"/>
    <property type="molecule type" value="Genomic_DNA"/>
</dbReference>
<evidence type="ECO:0008006" key="3">
    <source>
        <dbReference type="Google" id="ProtNLM"/>
    </source>
</evidence>
<evidence type="ECO:0000313" key="2">
    <source>
        <dbReference type="Proteomes" id="UP000178517"/>
    </source>
</evidence>
<dbReference type="AlphaFoldDB" id="A0A1G1ZK67"/>
<gene>
    <name evidence="1" type="ORF">A3A04_01865</name>
</gene>
<organism evidence="1 2">
    <name type="scientific">Candidatus Harrisonbacteria bacterium RIFCSPLOWO2_01_FULL_40_28</name>
    <dbReference type="NCBI Taxonomy" id="1798406"/>
    <lineage>
        <taxon>Bacteria</taxon>
        <taxon>Candidatus Harrisoniibacteriota</taxon>
    </lineage>
</organism>
<name>A0A1G1ZK67_9BACT</name>
<comment type="caution">
    <text evidence="1">The sequence shown here is derived from an EMBL/GenBank/DDBJ whole genome shotgun (WGS) entry which is preliminary data.</text>
</comment>
<dbReference type="STRING" id="1798406.A3A04_01865"/>
<sequence>MQGGLKSTIDHKEIRRWIEERGGKPARVKDVSGGGYLLRVDFPGYSGHGSLEEVSWEEFFDQLEKNNLAFLYEEKSEKVSRFNKFISRDNA</sequence>
<protein>
    <recommendedName>
        <fullName evidence="3">1,4-alpha-glucan branching enzyme</fullName>
    </recommendedName>
</protein>
<proteinExistence type="predicted"/>